<evidence type="ECO:0000313" key="2">
    <source>
        <dbReference type="Proteomes" id="UP000768646"/>
    </source>
</evidence>
<reference evidence="1 2" key="1">
    <citation type="journal article" date="2021" name="Commun. Biol.">
        <title>Genomic insights into the host specific adaptation of the Pneumocystis genus.</title>
        <authorList>
            <person name="Cisse O.H."/>
            <person name="Ma L."/>
            <person name="Dekker J.P."/>
            <person name="Khil P.P."/>
            <person name="Youn J.-H."/>
            <person name="Brenchley J.M."/>
            <person name="Blair R."/>
            <person name="Pahar B."/>
            <person name="Chabe M."/>
            <person name="Van Rompay K.K.A."/>
            <person name="Keesler R."/>
            <person name="Sukura A."/>
            <person name="Hirsch V."/>
            <person name="Kutty G."/>
            <person name="Liu Y."/>
            <person name="Peng L."/>
            <person name="Chen J."/>
            <person name="Song J."/>
            <person name="Weissenbacher-Lang C."/>
            <person name="Xu J."/>
            <person name="Upham N.S."/>
            <person name="Stajich J.E."/>
            <person name="Cuomo C.A."/>
            <person name="Cushion M.T."/>
            <person name="Kovacs J.A."/>
        </authorList>
    </citation>
    <scope>NUCLEOTIDE SEQUENCE [LARGE SCALE GENOMIC DNA]</scope>
    <source>
        <strain evidence="1 2">RABM</strain>
    </source>
</reference>
<protein>
    <submittedName>
        <fullName evidence="1">Uncharacterized protein</fullName>
    </submittedName>
</protein>
<sequence length="930" mass="107257">MNRLSLFSSKTSSPSNDQKILQNKSEKLHIYHRAASREVKNQDVISSWKSLDILLKQNNVRREEKMGRFYEKPTKKRSRLRSERHRKRFKKGIRYLVSIVKEMKRILFHIIYLRSIFDIYFTSPLVHGMQQFKVENHAPAKRLFLIIGDGLRADKLFESHINTETNIHETFAPFLQSIALNRGCFGVSHTRVPTESRPGHIAIIAGFYEDVSAVTKGWKANPVNFDSVFNQSRYTWSFGSPDILPIFTHGASNISKIETFMYEKSMEDFSKDSTILDTWVFDKVTELFKNSTSDETIKKKLSQDKIIQLDILIVIDTRIEKIVELVEKYYNDNKTAWIFTSDHGMSDLGSHGDGHPDNTRTPLIVWGPGINKPDKLNVTGHDSFSKNWTVNVVKRIDVLQADIAPLMAYLIGLNFPMNSIGQIPLDYLSCPLHIKSQIALTNALEIAEQYEIKHELKSSTKIAFKPFKHLNNETHNLHIYKNRIKTLINNHKYDEAIKICKEMIELCLTGLQYLQTYDRLFLCSIITFGYIGWIIFMFIQILDIYILTNIYQTKRTIFSFAVISYSQRVIFTGYFILISFWPLTYSIKFIQNNRILVSLWSISCLITSTFTLFNTVKKENLTLIGGIIMLISGIIYLFFGDSLIKKHRTISSVPKITISFQLGLLILSIIVTYSSVLSLQAKKGLPLGNQVVSWVVLALSLITPLITLMKKQMYYVHNLVIIFLMFSPTFIILSISYEGLFYICFFATLILWVQVEYQIRQEISHQNKSTEFKRKQKLFSEDLRTALFYLFFIQEAFFGTGNIASISSFSLDSVYRLIPVFNPFSQAAILLFKLLVPFIIISINLGILNRKLGIPRSTLFMIVLAISDILTLNFFYLVKNEGSWLEIGSTISSFCIGNFLILYIIILEKISDFLIGNSYIPTKRIKLEKK</sequence>
<name>A0ACB7CH10_9ASCO</name>
<proteinExistence type="predicted"/>
<comment type="caution">
    <text evidence="1">The sequence shown here is derived from an EMBL/GenBank/DDBJ whole genome shotgun (WGS) entry which is preliminary data.</text>
</comment>
<gene>
    <name evidence="1" type="ORF">PORY_002109</name>
</gene>
<dbReference type="EMBL" id="JABTEG010000008">
    <property type="protein sequence ID" value="KAG4304399.1"/>
    <property type="molecule type" value="Genomic_DNA"/>
</dbReference>
<evidence type="ECO:0000313" key="1">
    <source>
        <dbReference type="EMBL" id="KAG4304399.1"/>
    </source>
</evidence>
<organism evidence="1 2">
    <name type="scientific">Pneumocystis oryctolagi</name>
    <dbReference type="NCBI Taxonomy" id="42067"/>
    <lineage>
        <taxon>Eukaryota</taxon>
        <taxon>Fungi</taxon>
        <taxon>Dikarya</taxon>
        <taxon>Ascomycota</taxon>
        <taxon>Taphrinomycotina</taxon>
        <taxon>Pneumocystomycetes</taxon>
        <taxon>Pneumocystaceae</taxon>
        <taxon>Pneumocystis</taxon>
    </lineage>
</organism>
<accession>A0ACB7CH10</accession>
<dbReference type="Proteomes" id="UP000768646">
    <property type="component" value="Unassembled WGS sequence"/>
</dbReference>
<keyword evidence="2" id="KW-1185">Reference proteome</keyword>